<dbReference type="SUPFAM" id="SSF109998">
    <property type="entry name" value="Triger factor/SurA peptide-binding domain-like"/>
    <property type="match status" value="1"/>
</dbReference>
<dbReference type="RefSeq" id="WP_168886632.1">
    <property type="nucleotide sequence ID" value="NZ_JABAHY010000002.1"/>
</dbReference>
<dbReference type="GO" id="GO:0016853">
    <property type="term" value="F:isomerase activity"/>
    <property type="evidence" value="ECO:0007669"/>
    <property type="project" value="UniProtKB-KW"/>
</dbReference>
<accession>A0A7X8TI24</accession>
<organism evidence="3 4">
    <name type="scientific">Nesterenkonia sedimenti</name>
    <dbReference type="NCBI Taxonomy" id="1463632"/>
    <lineage>
        <taxon>Bacteria</taxon>
        <taxon>Bacillati</taxon>
        <taxon>Actinomycetota</taxon>
        <taxon>Actinomycetes</taxon>
        <taxon>Micrococcales</taxon>
        <taxon>Micrococcaceae</taxon>
        <taxon>Nesterenkonia</taxon>
    </lineage>
</organism>
<keyword evidence="2" id="KW-0732">Signal</keyword>
<feature type="compositionally biased region" description="Acidic residues" evidence="1">
    <location>
        <begin position="27"/>
        <end position="78"/>
    </location>
</feature>
<dbReference type="PANTHER" id="PTHR47245">
    <property type="entry name" value="PEPTIDYLPROLYL ISOMERASE"/>
    <property type="match status" value="1"/>
</dbReference>
<dbReference type="Gene3D" id="1.10.4030.10">
    <property type="entry name" value="Porin chaperone SurA, peptide-binding domain"/>
    <property type="match status" value="1"/>
</dbReference>
<comment type="caution">
    <text evidence="3">The sequence shown here is derived from an EMBL/GenBank/DDBJ whole genome shotgun (WGS) entry which is preliminary data.</text>
</comment>
<dbReference type="InterPro" id="IPR027304">
    <property type="entry name" value="Trigger_fact/SurA_dom_sf"/>
</dbReference>
<evidence type="ECO:0000256" key="1">
    <source>
        <dbReference type="SAM" id="MobiDB-lite"/>
    </source>
</evidence>
<feature type="chain" id="PRO_5030763208" evidence="2">
    <location>
        <begin position="29"/>
        <end position="284"/>
    </location>
</feature>
<dbReference type="EMBL" id="JABAHY010000002">
    <property type="protein sequence ID" value="NLS09138.1"/>
    <property type="molecule type" value="Genomic_DNA"/>
</dbReference>
<protein>
    <submittedName>
        <fullName evidence="3">Peptidylprolyl isomerase</fullName>
    </submittedName>
</protein>
<feature type="region of interest" description="Disordered" evidence="1">
    <location>
        <begin position="220"/>
        <end position="284"/>
    </location>
</feature>
<dbReference type="PROSITE" id="PS51257">
    <property type="entry name" value="PROKAR_LIPOPROTEIN"/>
    <property type="match status" value="1"/>
</dbReference>
<evidence type="ECO:0000256" key="2">
    <source>
        <dbReference type="SAM" id="SignalP"/>
    </source>
</evidence>
<feature type="compositionally biased region" description="Basic and acidic residues" evidence="1">
    <location>
        <begin position="272"/>
        <end position="284"/>
    </location>
</feature>
<dbReference type="Pfam" id="PF13624">
    <property type="entry name" value="SurA_N_3"/>
    <property type="match status" value="1"/>
</dbReference>
<feature type="region of interest" description="Disordered" evidence="1">
    <location>
        <begin position="27"/>
        <end position="80"/>
    </location>
</feature>
<keyword evidence="4" id="KW-1185">Reference proteome</keyword>
<dbReference type="AlphaFoldDB" id="A0A7X8TI24"/>
<dbReference type="InterPro" id="IPR050245">
    <property type="entry name" value="PrsA_foldase"/>
</dbReference>
<sequence>MHNTQKKLVTSVAAAALLFGLAACDEQADDAETSDEEANAQEAEVPEGAEEGEAAPEGEGEMEDPMQDMPEPDLEDVPDVVAEVNGEEITGEEFATAYESQFMEMAMQAQMTGEEVDEEELQEQTLDGMIGVELLNQEAEAEGIEASEEDIDAELDELAEMNQMESVDELMDMAEEQGASEEQLREDVAQQVRIDALAEGLDVEEPTDEEIEETYEQQIAEQEAMQEMQEAEGEGEEDAEAPEVPDLEEMRPQLEEQLTEQKQNEAITAHMEQLRGEADVEVHI</sequence>
<evidence type="ECO:0000313" key="3">
    <source>
        <dbReference type="EMBL" id="NLS09138.1"/>
    </source>
</evidence>
<proteinExistence type="predicted"/>
<feature type="compositionally biased region" description="Acidic residues" evidence="1">
    <location>
        <begin position="229"/>
        <end position="247"/>
    </location>
</feature>
<keyword evidence="3" id="KW-0413">Isomerase</keyword>
<dbReference type="PANTHER" id="PTHR47245:SF2">
    <property type="entry name" value="PEPTIDYL-PROLYL CIS-TRANS ISOMERASE HP_0175-RELATED"/>
    <property type="match status" value="1"/>
</dbReference>
<name>A0A7X8TI24_9MICC</name>
<evidence type="ECO:0000313" key="4">
    <source>
        <dbReference type="Proteomes" id="UP000523139"/>
    </source>
</evidence>
<dbReference type="Proteomes" id="UP000523139">
    <property type="component" value="Unassembled WGS sequence"/>
</dbReference>
<feature type="signal peptide" evidence="2">
    <location>
        <begin position="1"/>
        <end position="28"/>
    </location>
</feature>
<reference evidence="3 4" key="1">
    <citation type="submission" date="2020-04" db="EMBL/GenBank/DDBJ databases">
        <title>Nesterenkonia sp. nov., isolated from marine sediment.</title>
        <authorList>
            <person name="Zhang G."/>
        </authorList>
    </citation>
    <scope>NUCLEOTIDE SEQUENCE [LARGE SCALE GENOMIC DNA]</scope>
    <source>
        <strain evidence="3 4">MY13</strain>
    </source>
</reference>
<gene>
    <name evidence="3" type="ORF">HGQ17_03780</name>
</gene>